<feature type="region of interest" description="Disordered" evidence="1">
    <location>
        <begin position="1"/>
        <end position="27"/>
    </location>
</feature>
<dbReference type="AlphaFoldDB" id="A0AAD3T5L2"/>
<organism evidence="3 4">
    <name type="scientific">Nepenthes gracilis</name>
    <name type="common">Slender pitcher plant</name>
    <dbReference type="NCBI Taxonomy" id="150966"/>
    <lineage>
        <taxon>Eukaryota</taxon>
        <taxon>Viridiplantae</taxon>
        <taxon>Streptophyta</taxon>
        <taxon>Embryophyta</taxon>
        <taxon>Tracheophyta</taxon>
        <taxon>Spermatophyta</taxon>
        <taxon>Magnoliopsida</taxon>
        <taxon>eudicotyledons</taxon>
        <taxon>Gunneridae</taxon>
        <taxon>Pentapetalae</taxon>
        <taxon>Caryophyllales</taxon>
        <taxon>Nepenthaceae</taxon>
        <taxon>Nepenthes</taxon>
    </lineage>
</organism>
<gene>
    <name evidence="3" type="ORF">Nepgr_025131</name>
</gene>
<sequence length="320" mass="35692">MEDSQTVISMRPDGGGNQASGFESSHAATSLSSADQQLLLPQAGIPPVSVKPGGSASCSNQGEVPCSAQIGNLSEKDRVLKTVKGILNELTPKKFELQKGQLIAACITSAEILQGVTSLIYYKAVLQPAFCPNCAQLCSYLDMRLSPFPPDEPGGMEITFRRVLLNYCQMEFEGCFELRAEVRQMTGRVRESERIEKERLVKRRTLGNLHFIGELLKQKMVPLKIVPHIAQELLGPDNESCLAEENVEAVCEFFKTIGKQLDEVPSARSKIDDYFIRLKDLSSNPQLAPRLRFMVRGVLDLRANNWVPRQKEFYTIRKKS</sequence>
<dbReference type="InterPro" id="IPR016024">
    <property type="entry name" value="ARM-type_fold"/>
</dbReference>
<comment type="caution">
    <text evidence="3">The sequence shown here is derived from an EMBL/GenBank/DDBJ whole genome shotgun (WGS) entry which is preliminary data.</text>
</comment>
<reference evidence="3" key="1">
    <citation type="submission" date="2023-05" db="EMBL/GenBank/DDBJ databases">
        <title>Nepenthes gracilis genome sequencing.</title>
        <authorList>
            <person name="Fukushima K."/>
        </authorList>
    </citation>
    <scope>NUCLEOTIDE SEQUENCE</scope>
    <source>
        <strain evidence="3">SING2019-196</strain>
    </source>
</reference>
<dbReference type="SUPFAM" id="SSF48371">
    <property type="entry name" value="ARM repeat"/>
    <property type="match status" value="1"/>
</dbReference>
<protein>
    <recommendedName>
        <fullName evidence="2">MIF4G domain-containing protein</fullName>
    </recommendedName>
</protein>
<dbReference type="SMART" id="SM00543">
    <property type="entry name" value="MIF4G"/>
    <property type="match status" value="1"/>
</dbReference>
<evidence type="ECO:0000259" key="2">
    <source>
        <dbReference type="SMART" id="SM00543"/>
    </source>
</evidence>
<dbReference type="Proteomes" id="UP001279734">
    <property type="component" value="Unassembled WGS sequence"/>
</dbReference>
<dbReference type="Gene3D" id="1.25.40.180">
    <property type="match status" value="1"/>
</dbReference>
<dbReference type="PANTHER" id="PTHR23253:SF53">
    <property type="entry name" value="EUKARYOTIC TRANSLATION INITIATION FACTOR ISOFORM 4G-1"/>
    <property type="match status" value="1"/>
</dbReference>
<dbReference type="GO" id="GO:0016281">
    <property type="term" value="C:eukaryotic translation initiation factor 4F complex"/>
    <property type="evidence" value="ECO:0007669"/>
    <property type="project" value="TreeGrafter"/>
</dbReference>
<name>A0AAD3T5L2_NEPGR</name>
<dbReference type="GO" id="GO:0003743">
    <property type="term" value="F:translation initiation factor activity"/>
    <property type="evidence" value="ECO:0007669"/>
    <property type="project" value="TreeGrafter"/>
</dbReference>
<proteinExistence type="predicted"/>
<keyword evidence="4" id="KW-1185">Reference proteome</keyword>
<dbReference type="InterPro" id="IPR003890">
    <property type="entry name" value="MIF4G-like_typ-3"/>
</dbReference>
<accession>A0AAD3T5L2</accession>
<evidence type="ECO:0000313" key="3">
    <source>
        <dbReference type="EMBL" id="GMH23288.1"/>
    </source>
</evidence>
<evidence type="ECO:0000256" key="1">
    <source>
        <dbReference type="SAM" id="MobiDB-lite"/>
    </source>
</evidence>
<dbReference type="PANTHER" id="PTHR23253">
    <property type="entry name" value="EUKARYOTIC TRANSLATION INITIATION FACTOR 4 GAMMA"/>
    <property type="match status" value="1"/>
</dbReference>
<evidence type="ECO:0000313" key="4">
    <source>
        <dbReference type="Proteomes" id="UP001279734"/>
    </source>
</evidence>
<dbReference type="GO" id="GO:0003729">
    <property type="term" value="F:mRNA binding"/>
    <property type="evidence" value="ECO:0007669"/>
    <property type="project" value="TreeGrafter"/>
</dbReference>
<dbReference type="EMBL" id="BSYO01000026">
    <property type="protein sequence ID" value="GMH23288.1"/>
    <property type="molecule type" value="Genomic_DNA"/>
</dbReference>
<dbReference type="Pfam" id="PF02854">
    <property type="entry name" value="MIF4G"/>
    <property type="match status" value="1"/>
</dbReference>
<feature type="domain" description="MIF4G" evidence="2">
    <location>
        <begin position="80"/>
        <end position="305"/>
    </location>
</feature>